<dbReference type="AlphaFoldDB" id="A0A7Z0B987"/>
<keyword evidence="2" id="KW-1185">Reference proteome</keyword>
<evidence type="ECO:0000313" key="1">
    <source>
        <dbReference type="EMBL" id="NYH26044.1"/>
    </source>
</evidence>
<proteinExistence type="predicted"/>
<accession>A0A7Z0B987</accession>
<protein>
    <recommendedName>
        <fullName evidence="3">Maltose operon substrate-binding protein MalM</fullName>
    </recommendedName>
</protein>
<evidence type="ECO:0000313" key="2">
    <source>
        <dbReference type="Proteomes" id="UP000540929"/>
    </source>
</evidence>
<comment type="caution">
    <text evidence="1">The sequence shown here is derived from an EMBL/GenBank/DDBJ whole genome shotgun (WGS) entry which is preliminary data.</text>
</comment>
<sequence length="207" mass="22630">MCILFLRKIPWMPGAPHKIPVLIKALALVAILASSACATRPPISFAPPPPANCCSTWQSVHFEEMDAHGVSRSHISLNGSPTFDFPEGRATFVAYRLPQVEAKTVEVDTYPSSDWLPLATVFRPRVLFLDAGLKEVADDKLNPMARDSKFLRGSYYFATTPIPASAKYIVVYAASSANTDRLVARSENGSLYGLPNAYEGDISIILK</sequence>
<reference evidence="1 2" key="1">
    <citation type="submission" date="2020-07" db="EMBL/GenBank/DDBJ databases">
        <title>Exploring microbial biodiversity for novel pathways involved in the catabolism of aromatic compounds derived from lignin.</title>
        <authorList>
            <person name="Elkins J."/>
        </authorList>
    </citation>
    <scope>NUCLEOTIDE SEQUENCE [LARGE SCALE GENOMIC DNA]</scope>
    <source>
        <strain evidence="1 2">H2C3C</strain>
    </source>
</reference>
<evidence type="ECO:0008006" key="3">
    <source>
        <dbReference type="Google" id="ProtNLM"/>
    </source>
</evidence>
<dbReference type="EMBL" id="JACCAS010000002">
    <property type="protein sequence ID" value="NYH26044.1"/>
    <property type="molecule type" value="Genomic_DNA"/>
</dbReference>
<organism evidence="1 2">
    <name type="scientific">Paraburkholderia bryophila</name>
    <dbReference type="NCBI Taxonomy" id="420952"/>
    <lineage>
        <taxon>Bacteria</taxon>
        <taxon>Pseudomonadati</taxon>
        <taxon>Pseudomonadota</taxon>
        <taxon>Betaproteobacteria</taxon>
        <taxon>Burkholderiales</taxon>
        <taxon>Burkholderiaceae</taxon>
        <taxon>Paraburkholderia</taxon>
    </lineage>
</organism>
<gene>
    <name evidence="1" type="ORF">GGD40_005615</name>
</gene>
<dbReference type="RefSeq" id="WP_218901323.1">
    <property type="nucleotide sequence ID" value="NZ_JACCAS010000002.1"/>
</dbReference>
<dbReference type="Proteomes" id="UP000540929">
    <property type="component" value="Unassembled WGS sequence"/>
</dbReference>
<name>A0A7Z0B987_9BURK</name>